<dbReference type="UniPathway" id="UPA00047">
    <property type="reaction ID" value="UER00055"/>
</dbReference>
<dbReference type="FunFam" id="3.40.50.970:FF:000007">
    <property type="entry name" value="Acetolactate synthase"/>
    <property type="match status" value="1"/>
</dbReference>
<gene>
    <name evidence="18" type="primary">ilvB</name>
    <name evidence="18" type="ORF">LFTS_02541</name>
</gene>
<keyword evidence="7 16" id="KW-0028">Amino-acid biosynthesis</keyword>
<dbReference type="Gene3D" id="3.40.50.970">
    <property type="match status" value="2"/>
</dbReference>
<comment type="similarity">
    <text evidence="4 16">Belongs to the TPP enzyme family.</text>
</comment>
<keyword evidence="11" id="KW-0274">FAD</keyword>
<keyword evidence="14 16" id="KW-0100">Branched-chain amino acid biosynthesis</keyword>
<dbReference type="FunFam" id="3.30.70.260:FF:000001">
    <property type="entry name" value="Acetolactate synthase, small subunit"/>
    <property type="match status" value="1"/>
</dbReference>
<comment type="subunit">
    <text evidence="5">Dimer of large and small chains.</text>
</comment>
<protein>
    <recommendedName>
        <fullName evidence="6 16">Acetolactate synthase</fullName>
        <ecNumber evidence="6 16">2.2.1.6</ecNumber>
    </recommendedName>
</protein>
<dbReference type="Gene3D" id="3.30.70.1150">
    <property type="entry name" value="ACT-like. Chain A, domain 2"/>
    <property type="match status" value="1"/>
</dbReference>
<dbReference type="InterPro" id="IPR029035">
    <property type="entry name" value="DHS-like_NAD/FAD-binding_dom"/>
</dbReference>
<keyword evidence="10 16" id="KW-0479">Metal-binding</keyword>
<dbReference type="CDD" id="cd02015">
    <property type="entry name" value="TPP_AHAS"/>
    <property type="match status" value="1"/>
</dbReference>
<dbReference type="OrthoDB" id="4494979at2"/>
<dbReference type="NCBIfam" id="TIGR00118">
    <property type="entry name" value="acolac_lg"/>
    <property type="match status" value="1"/>
</dbReference>
<dbReference type="NCBIfam" id="NF008864">
    <property type="entry name" value="PRK11895.1"/>
    <property type="match status" value="1"/>
</dbReference>
<dbReference type="Gene3D" id="3.30.70.260">
    <property type="match status" value="1"/>
</dbReference>
<dbReference type="Pfam" id="PF10369">
    <property type="entry name" value="ALS_ss_C"/>
    <property type="match status" value="1"/>
</dbReference>
<evidence type="ECO:0000256" key="15">
    <source>
        <dbReference type="ARBA" id="ARBA00048670"/>
    </source>
</evidence>
<dbReference type="FunFam" id="3.30.70.1150:FF:000001">
    <property type="entry name" value="Acetolactate synthase small subunit"/>
    <property type="match status" value="1"/>
</dbReference>
<dbReference type="AlphaFoldDB" id="A0A2I2MK17"/>
<keyword evidence="9 16" id="KW-0808">Transferase</keyword>
<comment type="catalytic activity">
    <reaction evidence="15 16">
        <text>2 pyruvate + H(+) = (2S)-2-acetolactate + CO2</text>
        <dbReference type="Rhea" id="RHEA:25249"/>
        <dbReference type="ChEBI" id="CHEBI:15361"/>
        <dbReference type="ChEBI" id="CHEBI:15378"/>
        <dbReference type="ChEBI" id="CHEBI:16526"/>
        <dbReference type="ChEBI" id="CHEBI:58476"/>
        <dbReference type="EC" id="2.2.1.6"/>
    </reaction>
</comment>
<dbReference type="GO" id="GO:0009099">
    <property type="term" value="P:L-valine biosynthetic process"/>
    <property type="evidence" value="ECO:0007669"/>
    <property type="project" value="UniProtKB-UniPathway"/>
</dbReference>
<evidence type="ECO:0000256" key="9">
    <source>
        <dbReference type="ARBA" id="ARBA00022679"/>
    </source>
</evidence>
<evidence type="ECO:0000256" key="11">
    <source>
        <dbReference type="ARBA" id="ARBA00022827"/>
    </source>
</evidence>
<evidence type="ECO:0000256" key="12">
    <source>
        <dbReference type="ARBA" id="ARBA00022842"/>
    </source>
</evidence>
<keyword evidence="12 16" id="KW-0460">Magnesium</keyword>
<dbReference type="SUPFAM" id="SSF52467">
    <property type="entry name" value="DHS-like NAD/FAD-binding domain"/>
    <property type="match status" value="1"/>
</dbReference>
<sequence length="771" mass="85829">MKMSGAEMLLESLKREKVTHIFGYPGGVVLPIFDALYKDPSLQVVLTRHEQGAVHAAEGYARSSNAVGVVLVTSGPGATNTLTGIADANMDSIPLVIITGQVPTKMIGNDAFQEEDIIGMSRSCTKHNYLVRKIADLPRIIKEAFYIARSGRPGPVLIDFPKDIILEKAEFVYPESVSIRSYNPTIQGNRWQIRKAAQTILKARKPVLYAGGGIISSEAHKELLDLVTLTNIPTTLTLMGLGAIPGNHPRFLGMLGMHGTYAANMAIHDADVLIAVGVRFDDRVTGKIAEFSPHSKVIHIDIDPTSIRKNFHVDVPIVGDARVILKDLIEELREISGGEDAFRHYRPWIDQISEWEKEHPLSYTLDKEVIKPQHVIEKIYQFTQGDCIISTDVGQHQMWTAQFFKFIKPNTWLTSGGLGTMGYGFPAAIGAQKAHPGRRVIAITGEGSFMMNIQEMATVVSLDLPVKIVILNNQYLGMVRQWQEFFYGSRYSSSFIGQSPDFVKLAEAFGMVGMRATRPEQVEDVILDGFSRRGPVLMEFQVDPEENVFPMVPAGGSNIEMIFESPGEKDDPKIKRFHTDRIIPEIQVSETRKHYIQIIVENRFGVLSRVAGLFSARGFNIDSLSVAPGLDTSVSQMTIETQGDDHVVEQIIKQLNKLIDVIKVVNLSEFSFLTRETLLIRVNTNTRPGDREEAFRIVEIFRARIIDSSPTTYTIEVTGDEDKIEAILNFLKPLGIKEVIRTGKVAIAREDQKLGSKNSTRLSDGEVSYHR</sequence>
<dbReference type="InterPro" id="IPR045865">
    <property type="entry name" value="ACT-like_dom_sf"/>
</dbReference>
<evidence type="ECO:0000256" key="6">
    <source>
        <dbReference type="ARBA" id="ARBA00013145"/>
    </source>
</evidence>
<evidence type="ECO:0000256" key="14">
    <source>
        <dbReference type="ARBA" id="ARBA00023304"/>
    </source>
</evidence>
<evidence type="ECO:0000256" key="5">
    <source>
        <dbReference type="ARBA" id="ARBA00011744"/>
    </source>
</evidence>
<comment type="cofactor">
    <cofactor evidence="16">
        <name>Mg(2+)</name>
        <dbReference type="ChEBI" id="CHEBI:18420"/>
    </cofactor>
    <text evidence="16">Binds 1 Mg(2+) ion per subunit.</text>
</comment>
<comment type="cofactor">
    <cofactor evidence="16">
        <name>thiamine diphosphate</name>
        <dbReference type="ChEBI" id="CHEBI:58937"/>
    </cofactor>
    <text evidence="16">Binds 1 thiamine pyrophosphate per subunit.</text>
</comment>
<comment type="pathway">
    <text evidence="1 16">Amino-acid biosynthesis; L-isoleucine biosynthesis; L-isoleucine from 2-oxobutanoate: step 1/4.</text>
</comment>
<dbReference type="Gene3D" id="3.40.50.1220">
    <property type="entry name" value="TPP-binding domain"/>
    <property type="match status" value="1"/>
</dbReference>
<evidence type="ECO:0000256" key="13">
    <source>
        <dbReference type="ARBA" id="ARBA00023052"/>
    </source>
</evidence>
<dbReference type="PROSITE" id="PS51671">
    <property type="entry name" value="ACT"/>
    <property type="match status" value="1"/>
</dbReference>
<dbReference type="GO" id="GO:1990610">
    <property type="term" value="F:acetolactate synthase regulator activity"/>
    <property type="evidence" value="ECO:0007669"/>
    <property type="project" value="InterPro"/>
</dbReference>
<dbReference type="UniPathway" id="UPA00049">
    <property type="reaction ID" value="UER00059"/>
</dbReference>
<dbReference type="InterPro" id="IPR054480">
    <property type="entry name" value="AHAS_small-like_ACT"/>
</dbReference>
<accession>A0A2I2MK17</accession>
<dbReference type="InterPro" id="IPR012846">
    <property type="entry name" value="Acetolactate_synth_lsu"/>
</dbReference>
<keyword evidence="8" id="KW-0285">Flavoprotein</keyword>
<dbReference type="InterPro" id="IPR039368">
    <property type="entry name" value="AHAS_TPP"/>
</dbReference>
<organism evidence="18">
    <name type="scientific">Leptospirillum ferriphilum</name>
    <dbReference type="NCBI Taxonomy" id="178606"/>
    <lineage>
        <taxon>Bacteria</taxon>
        <taxon>Pseudomonadati</taxon>
        <taxon>Nitrospirota</taxon>
        <taxon>Nitrospiria</taxon>
        <taxon>Nitrospirales</taxon>
        <taxon>Nitrospiraceae</taxon>
        <taxon>Leptospirillum</taxon>
    </lineage>
</organism>
<dbReference type="GO" id="GO:0000287">
    <property type="term" value="F:magnesium ion binding"/>
    <property type="evidence" value="ECO:0007669"/>
    <property type="project" value="UniProtKB-UniRule"/>
</dbReference>
<dbReference type="InterPro" id="IPR039557">
    <property type="entry name" value="AHAS_ACT"/>
</dbReference>
<dbReference type="CDD" id="cd07035">
    <property type="entry name" value="TPP_PYR_POX_like"/>
    <property type="match status" value="1"/>
</dbReference>
<evidence type="ECO:0000256" key="3">
    <source>
        <dbReference type="ARBA" id="ARBA00006341"/>
    </source>
</evidence>
<evidence type="ECO:0000256" key="4">
    <source>
        <dbReference type="ARBA" id="ARBA00007812"/>
    </source>
</evidence>
<dbReference type="InterPro" id="IPR045229">
    <property type="entry name" value="TPP_enz"/>
</dbReference>
<feature type="domain" description="ACT" evidence="17">
    <location>
        <begin position="595"/>
        <end position="669"/>
    </location>
</feature>
<reference evidence="18" key="1">
    <citation type="submission" date="2017-12" db="EMBL/GenBank/DDBJ databases">
        <authorList>
            <consortium name="SysMetEx"/>
        </authorList>
    </citation>
    <scope>NUCLEOTIDE SEQUENCE</scope>
    <source>
        <strain evidence="18">Pb_238</strain>
    </source>
</reference>
<dbReference type="SUPFAM" id="SSF52518">
    <property type="entry name" value="Thiamin diphosphate-binding fold (THDP-binding)"/>
    <property type="match status" value="2"/>
</dbReference>
<dbReference type="Pfam" id="PF00205">
    <property type="entry name" value="TPP_enzyme_M"/>
    <property type="match status" value="1"/>
</dbReference>
<dbReference type="InterPro" id="IPR019455">
    <property type="entry name" value="Acetolactate_synth_ssu_C"/>
</dbReference>
<dbReference type="GO" id="GO:0050660">
    <property type="term" value="F:flavin adenine dinucleotide binding"/>
    <property type="evidence" value="ECO:0007669"/>
    <property type="project" value="InterPro"/>
</dbReference>
<dbReference type="RefSeq" id="WP_099590606.1">
    <property type="nucleotide sequence ID" value="NZ_OBMB01000001.1"/>
</dbReference>
<dbReference type="InterPro" id="IPR029061">
    <property type="entry name" value="THDP-binding"/>
</dbReference>
<dbReference type="InterPro" id="IPR002912">
    <property type="entry name" value="ACT_dom"/>
</dbReference>
<dbReference type="GO" id="GO:0003984">
    <property type="term" value="F:acetolactate synthase activity"/>
    <property type="evidence" value="ECO:0007669"/>
    <property type="project" value="UniProtKB-EC"/>
</dbReference>
<evidence type="ECO:0000256" key="2">
    <source>
        <dbReference type="ARBA" id="ARBA00005025"/>
    </source>
</evidence>
<dbReference type="InterPro" id="IPR027271">
    <property type="entry name" value="Acetolactate_synth/TF_NikR_C"/>
</dbReference>
<comment type="pathway">
    <text evidence="2 16">Amino-acid biosynthesis; L-valine biosynthesis; L-valine from pyruvate: step 1/4.</text>
</comment>
<name>A0A2I2MK17_9BACT</name>
<dbReference type="SUPFAM" id="SSF55021">
    <property type="entry name" value="ACT-like"/>
    <property type="match status" value="2"/>
</dbReference>
<dbReference type="Pfam" id="PF02775">
    <property type="entry name" value="TPP_enzyme_C"/>
    <property type="match status" value="1"/>
</dbReference>
<dbReference type="Pfam" id="PF22629">
    <property type="entry name" value="ACT_AHAS_ss"/>
    <property type="match status" value="1"/>
</dbReference>
<evidence type="ECO:0000259" key="17">
    <source>
        <dbReference type="PROSITE" id="PS51671"/>
    </source>
</evidence>
<dbReference type="EC" id="2.2.1.6" evidence="6 16"/>
<evidence type="ECO:0000313" key="18">
    <source>
        <dbReference type="EMBL" id="SOU93883.1"/>
    </source>
</evidence>
<dbReference type="NCBIfam" id="TIGR00119">
    <property type="entry name" value="acolac_sm"/>
    <property type="match status" value="1"/>
</dbReference>
<dbReference type="GO" id="GO:0030976">
    <property type="term" value="F:thiamine pyrophosphate binding"/>
    <property type="evidence" value="ECO:0007669"/>
    <property type="project" value="UniProtKB-UniRule"/>
</dbReference>
<dbReference type="PANTHER" id="PTHR18968:SF13">
    <property type="entry name" value="ACETOLACTATE SYNTHASE CATALYTIC SUBUNIT, MITOCHONDRIAL"/>
    <property type="match status" value="1"/>
</dbReference>
<dbReference type="FunFam" id="3.40.50.1220:FF:000008">
    <property type="entry name" value="Acetolactate synthase"/>
    <property type="match status" value="1"/>
</dbReference>
<evidence type="ECO:0000256" key="16">
    <source>
        <dbReference type="RuleBase" id="RU003591"/>
    </source>
</evidence>
<dbReference type="PANTHER" id="PTHR18968">
    <property type="entry name" value="THIAMINE PYROPHOSPHATE ENZYMES"/>
    <property type="match status" value="1"/>
</dbReference>
<dbReference type="FunFam" id="3.40.50.970:FF:000016">
    <property type="entry name" value="Acetolactate synthase"/>
    <property type="match status" value="1"/>
</dbReference>
<comment type="similarity">
    <text evidence="3">Belongs to the acetolactate synthase small subunit family.</text>
</comment>
<evidence type="ECO:0000256" key="1">
    <source>
        <dbReference type="ARBA" id="ARBA00004974"/>
    </source>
</evidence>
<dbReference type="InterPro" id="IPR012001">
    <property type="entry name" value="Thiamin_PyroP_enz_TPP-bd_dom"/>
</dbReference>
<evidence type="ECO:0000256" key="7">
    <source>
        <dbReference type="ARBA" id="ARBA00022605"/>
    </source>
</evidence>
<dbReference type="InterPro" id="IPR011766">
    <property type="entry name" value="TPP_enzyme_TPP-bd"/>
</dbReference>
<dbReference type="InterPro" id="IPR012000">
    <property type="entry name" value="Thiamin_PyroP_enz_cen_dom"/>
</dbReference>
<dbReference type="InterPro" id="IPR004789">
    <property type="entry name" value="Acetalactate_synth_ssu"/>
</dbReference>
<keyword evidence="13 16" id="KW-0786">Thiamine pyrophosphate</keyword>
<dbReference type="GO" id="GO:0005948">
    <property type="term" value="C:acetolactate synthase complex"/>
    <property type="evidence" value="ECO:0007669"/>
    <property type="project" value="TreeGrafter"/>
</dbReference>
<evidence type="ECO:0000256" key="8">
    <source>
        <dbReference type="ARBA" id="ARBA00022630"/>
    </source>
</evidence>
<dbReference type="Pfam" id="PF02776">
    <property type="entry name" value="TPP_enzyme_N"/>
    <property type="match status" value="1"/>
</dbReference>
<proteinExistence type="inferred from homology"/>
<dbReference type="EMBL" id="LT966316">
    <property type="protein sequence ID" value="SOU93883.1"/>
    <property type="molecule type" value="Genomic_DNA"/>
</dbReference>
<dbReference type="GO" id="GO:0009097">
    <property type="term" value="P:isoleucine biosynthetic process"/>
    <property type="evidence" value="ECO:0007669"/>
    <property type="project" value="UniProtKB-UniPathway"/>
</dbReference>
<evidence type="ECO:0000256" key="10">
    <source>
        <dbReference type="ARBA" id="ARBA00022723"/>
    </source>
</evidence>
<dbReference type="CDD" id="cd04878">
    <property type="entry name" value="ACT_AHAS"/>
    <property type="match status" value="1"/>
</dbReference>